<dbReference type="SUPFAM" id="SSF116726">
    <property type="entry name" value="TrkA C-terminal domain-like"/>
    <property type="match status" value="2"/>
</dbReference>
<dbReference type="PANTHER" id="PTHR43833:SF5">
    <property type="entry name" value="TRK SYSTEM POTASSIUM UPTAKE PROTEIN TRKA"/>
    <property type="match status" value="1"/>
</dbReference>
<dbReference type="SUPFAM" id="SSF51735">
    <property type="entry name" value="NAD(P)-binding Rossmann-fold domains"/>
    <property type="match status" value="2"/>
</dbReference>
<feature type="domain" description="RCK N-terminal" evidence="7">
    <location>
        <begin position="227"/>
        <end position="344"/>
    </location>
</feature>
<dbReference type="EMBL" id="CP025066">
    <property type="protein sequence ID" value="AUX10698.1"/>
    <property type="molecule type" value="Genomic_DNA"/>
</dbReference>
<dbReference type="InterPro" id="IPR006037">
    <property type="entry name" value="RCK_C"/>
</dbReference>
<keyword evidence="2" id="KW-0813">Transport</keyword>
<keyword evidence="10" id="KW-1185">Reference proteome</keyword>
<evidence type="ECO:0000256" key="4">
    <source>
        <dbReference type="ARBA" id="ARBA00022958"/>
    </source>
</evidence>
<gene>
    <name evidence="9" type="primary">trkA4</name>
    <name evidence="9" type="ORF">AArcSl_3091</name>
</gene>
<feature type="domain" description="RCK C-terminal" evidence="8">
    <location>
        <begin position="139"/>
        <end position="220"/>
    </location>
</feature>
<evidence type="ECO:0000313" key="9">
    <source>
        <dbReference type="EMBL" id="AUX10698.1"/>
    </source>
</evidence>
<dbReference type="InterPro" id="IPR036721">
    <property type="entry name" value="RCK_C_sf"/>
</dbReference>
<evidence type="ECO:0000313" key="10">
    <source>
        <dbReference type="Proteomes" id="UP000263012"/>
    </source>
</evidence>
<keyword evidence="5" id="KW-0520">NAD</keyword>
<accession>A0A343TNM6</accession>
<dbReference type="KEGG" id="hdf:AArcSl_3091"/>
<dbReference type="NCBIfam" id="NF007031">
    <property type="entry name" value="PRK09496.1-2"/>
    <property type="match status" value="1"/>
</dbReference>
<organism evidence="9 10">
    <name type="scientific">Halalkaliarchaeum desulfuricum</name>
    <dbReference type="NCBI Taxonomy" id="2055893"/>
    <lineage>
        <taxon>Archaea</taxon>
        <taxon>Methanobacteriati</taxon>
        <taxon>Methanobacteriota</taxon>
        <taxon>Stenosarchaea group</taxon>
        <taxon>Halobacteria</taxon>
        <taxon>Halobacteriales</taxon>
        <taxon>Haloferacaceae</taxon>
        <taxon>Halalkaliarchaeum</taxon>
    </lineage>
</organism>
<name>A0A343TNM6_9EURY</name>
<keyword evidence="3" id="KW-0633">Potassium transport</keyword>
<proteinExistence type="predicted"/>
<feature type="domain" description="RCK C-terminal" evidence="8">
    <location>
        <begin position="364"/>
        <end position="445"/>
    </location>
</feature>
<evidence type="ECO:0000256" key="6">
    <source>
        <dbReference type="ARBA" id="ARBA00023065"/>
    </source>
</evidence>
<dbReference type="Gene3D" id="3.30.70.1450">
    <property type="entry name" value="Regulator of K+ conductance, C-terminal domain"/>
    <property type="match status" value="2"/>
</dbReference>
<dbReference type="PANTHER" id="PTHR43833">
    <property type="entry name" value="POTASSIUM CHANNEL PROTEIN 2-RELATED-RELATED"/>
    <property type="match status" value="1"/>
</dbReference>
<dbReference type="AlphaFoldDB" id="A0A343TNM6"/>
<protein>
    <submittedName>
        <fullName evidence="9">Trk system potassium uptake protein</fullName>
    </submittedName>
</protein>
<dbReference type="GeneID" id="37879458"/>
<evidence type="ECO:0000259" key="7">
    <source>
        <dbReference type="PROSITE" id="PS51201"/>
    </source>
</evidence>
<dbReference type="Pfam" id="PF02254">
    <property type="entry name" value="TrkA_N"/>
    <property type="match status" value="2"/>
</dbReference>
<dbReference type="GO" id="GO:0005886">
    <property type="term" value="C:plasma membrane"/>
    <property type="evidence" value="ECO:0007669"/>
    <property type="project" value="InterPro"/>
</dbReference>
<feature type="domain" description="RCK N-terminal" evidence="7">
    <location>
        <begin position="1"/>
        <end position="119"/>
    </location>
</feature>
<dbReference type="NCBIfam" id="NF007034">
    <property type="entry name" value="PRK09496.2-1"/>
    <property type="match status" value="1"/>
</dbReference>
<dbReference type="InterPro" id="IPR036291">
    <property type="entry name" value="NAD(P)-bd_dom_sf"/>
</dbReference>
<dbReference type="PROSITE" id="PS51202">
    <property type="entry name" value="RCK_C"/>
    <property type="match status" value="2"/>
</dbReference>
<keyword evidence="6" id="KW-0406">Ion transport</keyword>
<dbReference type="PRINTS" id="PR00335">
    <property type="entry name" value="KUPTAKETRKA"/>
</dbReference>
<dbReference type="Pfam" id="PF02080">
    <property type="entry name" value="TrkA_C"/>
    <property type="match status" value="2"/>
</dbReference>
<dbReference type="Proteomes" id="UP000263012">
    <property type="component" value="Chromosome"/>
</dbReference>
<evidence type="ECO:0000256" key="3">
    <source>
        <dbReference type="ARBA" id="ARBA00022538"/>
    </source>
</evidence>
<comment type="function">
    <text evidence="1">Part of a potassium transport system.</text>
</comment>
<dbReference type="RefSeq" id="WP_119821248.1">
    <property type="nucleotide sequence ID" value="NZ_CP025066.1"/>
</dbReference>
<dbReference type="InterPro" id="IPR003148">
    <property type="entry name" value="RCK_N"/>
</dbReference>
<dbReference type="InterPro" id="IPR050721">
    <property type="entry name" value="Trk_Ktr_HKT_K-transport"/>
</dbReference>
<dbReference type="NCBIfam" id="NF007039">
    <property type="entry name" value="PRK09496.3-2"/>
    <property type="match status" value="1"/>
</dbReference>
<dbReference type="PROSITE" id="PS51201">
    <property type="entry name" value="RCK_N"/>
    <property type="match status" value="2"/>
</dbReference>
<evidence type="ECO:0000256" key="2">
    <source>
        <dbReference type="ARBA" id="ARBA00022448"/>
    </source>
</evidence>
<keyword evidence="4" id="KW-0630">Potassium</keyword>
<evidence type="ECO:0000256" key="1">
    <source>
        <dbReference type="ARBA" id="ARBA00003660"/>
    </source>
</evidence>
<evidence type="ECO:0000256" key="5">
    <source>
        <dbReference type="ARBA" id="ARBA00023027"/>
    </source>
</evidence>
<dbReference type="GO" id="GO:0015079">
    <property type="term" value="F:potassium ion transmembrane transporter activity"/>
    <property type="evidence" value="ECO:0007669"/>
    <property type="project" value="InterPro"/>
</dbReference>
<reference evidence="10" key="1">
    <citation type="submission" date="2017-11" db="EMBL/GenBank/DDBJ databases">
        <title>Phenotypic and genomic properties of facultatively anaerobic sulfur-reducing natronoarchaea from hypersaline soda lakes.</title>
        <authorList>
            <person name="Sorokin D.Y."/>
            <person name="Kublanov I.V."/>
            <person name="Roman P."/>
            <person name="Sinninghe Damste J.S."/>
            <person name="Golyshin P.N."/>
            <person name="Rojo D."/>
            <person name="Ciordia S."/>
            <person name="Mena M.D.C."/>
            <person name="Ferrer M."/>
            <person name="Messina E."/>
            <person name="Smedile F."/>
            <person name="La Spada G."/>
            <person name="La Cono V."/>
            <person name="Yakimov M.M."/>
        </authorList>
    </citation>
    <scope>NUCLEOTIDE SEQUENCE [LARGE SCALE GENOMIC DNA]</scope>
    <source>
        <strain evidence="10">AArc-Sl</strain>
    </source>
</reference>
<dbReference type="InterPro" id="IPR006036">
    <property type="entry name" value="K_uptake_TrkA"/>
</dbReference>
<evidence type="ECO:0000259" key="8">
    <source>
        <dbReference type="PROSITE" id="PS51202"/>
    </source>
</evidence>
<dbReference type="Gene3D" id="3.40.50.720">
    <property type="entry name" value="NAD(P)-binding Rossmann-like Domain"/>
    <property type="match status" value="2"/>
</dbReference>
<sequence>MKIVIVGAGEVGGAIASGLCDNHDVTVVDIREDRVDELNYSMDLLAIHGDCTDVDTLEDAEVESADMFLAATDDDETNIVACATARAISDAFTVARIKDSKYLRTWRRTEQAFGIDFMVATNLLAAESIARVAALPTARAADFFADGTVQMAEFDVCEGSPIAGETVEEADQYDSLTFAAVLRNGDVEIARGGTRIDVGDRIVVIGSSQSVHEFARDSVPEAMRHEATEVVIAGGSEIGYHVARLLNEQGLSTRLVEEDETRARKLAENLPDTLVMHSDATDAGFLEREHVGDADILVSALDSDEKNLLESLLADELGIERTISVIDQSSYVGLFERIGVDVAINPRNVVAEEITRFTQSGNTENIAFIETDKAEVLEIEIDEESVLAGRPIQESMSDLPAGVVIGAITRNGEMVIPRGETVIQPGDHVIVFAEFDVVDGVTAKL</sequence>
<dbReference type="OrthoDB" id="27588at2157"/>